<comment type="caution">
    <text evidence="1">The sequence shown here is derived from an EMBL/GenBank/DDBJ whole genome shotgun (WGS) entry which is preliminary data.</text>
</comment>
<dbReference type="Gene3D" id="4.10.280.10">
    <property type="entry name" value="Helix-loop-helix DNA-binding domain"/>
    <property type="match status" value="1"/>
</dbReference>
<sequence>MKKQLKKNVKKIERIRDYMHDLIRKKGSLTDPEVVLVSQRLDWELNKYSKLFD</sequence>
<accession>A0A161YS07</accession>
<evidence type="ECO:0000313" key="2">
    <source>
        <dbReference type="Proteomes" id="UP000076603"/>
    </source>
</evidence>
<dbReference type="GO" id="GO:0046983">
    <property type="term" value="F:protein dimerization activity"/>
    <property type="evidence" value="ECO:0007669"/>
    <property type="project" value="InterPro"/>
</dbReference>
<proteinExistence type="predicted"/>
<dbReference type="EMBL" id="LWAE01000001">
    <property type="protein sequence ID" value="KZL93792.1"/>
    <property type="molecule type" value="Genomic_DNA"/>
</dbReference>
<organism evidence="1 2">
    <name type="scientific">Clostridium magnum DSM 2767</name>
    <dbReference type="NCBI Taxonomy" id="1121326"/>
    <lineage>
        <taxon>Bacteria</taxon>
        <taxon>Bacillati</taxon>
        <taxon>Bacillota</taxon>
        <taxon>Clostridia</taxon>
        <taxon>Eubacteriales</taxon>
        <taxon>Clostridiaceae</taxon>
        <taxon>Clostridium</taxon>
    </lineage>
</organism>
<dbReference type="SUPFAM" id="SSF140500">
    <property type="entry name" value="BAS1536-like"/>
    <property type="match status" value="1"/>
</dbReference>
<dbReference type="RefSeq" id="WP_242872923.1">
    <property type="nucleotide sequence ID" value="NZ_FQXL01000012.1"/>
</dbReference>
<dbReference type="InterPro" id="IPR037208">
    <property type="entry name" value="Spo0E-like_sf"/>
</dbReference>
<dbReference type="AlphaFoldDB" id="A0A161YS07"/>
<dbReference type="Pfam" id="PF09388">
    <property type="entry name" value="SpoOE-like"/>
    <property type="match status" value="1"/>
</dbReference>
<gene>
    <name evidence="1" type="ORF">CLMAG_08430</name>
</gene>
<dbReference type="GO" id="GO:0043937">
    <property type="term" value="P:regulation of sporulation"/>
    <property type="evidence" value="ECO:0007669"/>
    <property type="project" value="InterPro"/>
</dbReference>
<keyword evidence="2" id="KW-1185">Reference proteome</keyword>
<reference evidence="1 2" key="1">
    <citation type="submission" date="2016-04" db="EMBL/GenBank/DDBJ databases">
        <title>Genome sequence of Clostridium magnum DSM 2767.</title>
        <authorList>
            <person name="Poehlein A."/>
            <person name="Uhlig R."/>
            <person name="Fischer R."/>
            <person name="Bahl H."/>
            <person name="Daniel R."/>
        </authorList>
    </citation>
    <scope>NUCLEOTIDE SEQUENCE [LARGE SCALE GENOMIC DNA]</scope>
    <source>
        <strain evidence="1 2">DSM 2767</strain>
    </source>
</reference>
<dbReference type="InterPro" id="IPR018540">
    <property type="entry name" value="Spo0E-like"/>
</dbReference>
<name>A0A161YS07_9CLOT</name>
<evidence type="ECO:0000313" key="1">
    <source>
        <dbReference type="EMBL" id="KZL93792.1"/>
    </source>
</evidence>
<protein>
    <submittedName>
        <fullName evidence="1">Spo0E like sporulation regulatory protein</fullName>
    </submittedName>
</protein>
<dbReference type="PATRIC" id="fig|1121326.3.peg.801"/>
<dbReference type="Proteomes" id="UP000076603">
    <property type="component" value="Unassembled WGS sequence"/>
</dbReference>
<dbReference type="InterPro" id="IPR036638">
    <property type="entry name" value="HLH_DNA-bd_sf"/>
</dbReference>